<dbReference type="InterPro" id="IPR011123">
    <property type="entry name" value="Y_Y_Y"/>
</dbReference>
<keyword evidence="4 12" id="KW-0597">Phosphoprotein</keyword>
<keyword evidence="11" id="KW-0472">Membrane</keyword>
<dbReference type="InterPro" id="IPR003594">
    <property type="entry name" value="HATPase_dom"/>
</dbReference>
<feature type="modified residue" description="4-aspartylphosphate" evidence="12">
    <location>
        <position position="1165"/>
    </location>
</feature>
<dbReference type="Pfam" id="PF00512">
    <property type="entry name" value="HisKA"/>
    <property type="match status" value="1"/>
</dbReference>
<evidence type="ECO:0000313" key="16">
    <source>
        <dbReference type="EMBL" id="GAK53744.1"/>
    </source>
</evidence>
<evidence type="ECO:0000256" key="11">
    <source>
        <dbReference type="ARBA" id="ARBA00023136"/>
    </source>
</evidence>
<dbReference type="InterPro" id="IPR005467">
    <property type="entry name" value="His_kinase_dom"/>
</dbReference>
<dbReference type="InterPro" id="IPR011110">
    <property type="entry name" value="Reg_prop"/>
</dbReference>
<accession>A0A081BQR3</accession>
<dbReference type="Gene3D" id="3.40.50.2300">
    <property type="match status" value="1"/>
</dbReference>
<dbReference type="Gene3D" id="3.30.565.10">
    <property type="entry name" value="Histidine kinase-like ATPase, C-terminal domain"/>
    <property type="match status" value="1"/>
</dbReference>
<dbReference type="Pfam" id="PF07494">
    <property type="entry name" value="Reg_prop"/>
    <property type="match status" value="8"/>
</dbReference>
<evidence type="ECO:0000256" key="6">
    <source>
        <dbReference type="ARBA" id="ARBA00022692"/>
    </source>
</evidence>
<name>A0A081BQR3_9BACT</name>
<dbReference type="InterPro" id="IPR001789">
    <property type="entry name" value="Sig_transdc_resp-reg_receiver"/>
</dbReference>
<dbReference type="InterPro" id="IPR013783">
    <property type="entry name" value="Ig-like_fold"/>
</dbReference>
<dbReference type="InterPro" id="IPR011006">
    <property type="entry name" value="CheY-like_superfamily"/>
</dbReference>
<dbReference type="FunFam" id="2.60.40.10:FF:000791">
    <property type="entry name" value="Two-component system sensor histidine kinase/response regulator"/>
    <property type="match status" value="1"/>
</dbReference>
<keyword evidence="10" id="KW-1133">Transmembrane helix</keyword>
<evidence type="ECO:0000256" key="7">
    <source>
        <dbReference type="ARBA" id="ARBA00022741"/>
    </source>
</evidence>
<dbReference type="GO" id="GO:0005524">
    <property type="term" value="F:ATP binding"/>
    <property type="evidence" value="ECO:0007669"/>
    <property type="project" value="UniProtKB-KW"/>
</dbReference>
<feature type="signal peptide" evidence="13">
    <location>
        <begin position="1"/>
        <end position="22"/>
    </location>
</feature>
<dbReference type="Pfam" id="PF00072">
    <property type="entry name" value="Response_reg"/>
    <property type="match status" value="1"/>
</dbReference>
<comment type="subcellular location">
    <subcellularLocation>
        <location evidence="2">Membrane</location>
    </subcellularLocation>
</comment>
<dbReference type="HOGENOM" id="CLU_000445_28_2_0"/>
<proteinExistence type="predicted"/>
<dbReference type="SUPFAM" id="SSF52172">
    <property type="entry name" value="CheY-like"/>
    <property type="match status" value="1"/>
</dbReference>
<dbReference type="GO" id="GO:0000155">
    <property type="term" value="F:phosphorelay sensor kinase activity"/>
    <property type="evidence" value="ECO:0007669"/>
    <property type="project" value="InterPro"/>
</dbReference>
<dbReference type="SUPFAM" id="SSF47384">
    <property type="entry name" value="Homodimeric domain of signal transducing histidine kinase"/>
    <property type="match status" value="1"/>
</dbReference>
<dbReference type="PRINTS" id="PR00344">
    <property type="entry name" value="BCTRLSENSOR"/>
</dbReference>
<dbReference type="STRING" id="1499966.U14_05018"/>
<evidence type="ECO:0000256" key="13">
    <source>
        <dbReference type="SAM" id="SignalP"/>
    </source>
</evidence>
<dbReference type="FunFam" id="3.30.565.10:FF:000010">
    <property type="entry name" value="Sensor histidine kinase RcsC"/>
    <property type="match status" value="1"/>
</dbReference>
<dbReference type="InterPro" id="IPR036097">
    <property type="entry name" value="HisK_dim/P_sf"/>
</dbReference>
<evidence type="ECO:0000259" key="14">
    <source>
        <dbReference type="PROSITE" id="PS50109"/>
    </source>
</evidence>
<evidence type="ECO:0000256" key="3">
    <source>
        <dbReference type="ARBA" id="ARBA00012438"/>
    </source>
</evidence>
<dbReference type="CDD" id="cd00082">
    <property type="entry name" value="HisKA"/>
    <property type="match status" value="1"/>
</dbReference>
<comment type="catalytic activity">
    <reaction evidence="1">
        <text>ATP + protein L-histidine = ADP + protein N-phospho-L-histidine.</text>
        <dbReference type="EC" id="2.7.13.3"/>
    </reaction>
</comment>
<evidence type="ECO:0000256" key="10">
    <source>
        <dbReference type="ARBA" id="ARBA00022989"/>
    </source>
</evidence>
<dbReference type="InterPro" id="IPR036890">
    <property type="entry name" value="HATPase_C_sf"/>
</dbReference>
<dbReference type="CDD" id="cd16922">
    <property type="entry name" value="HATPase_EvgS-ArcB-TorS-like"/>
    <property type="match status" value="1"/>
</dbReference>
<keyword evidence="7" id="KW-0547">Nucleotide-binding</keyword>
<dbReference type="Gene3D" id="2.60.40.10">
    <property type="entry name" value="Immunoglobulins"/>
    <property type="match status" value="1"/>
</dbReference>
<dbReference type="Gene3D" id="1.10.287.130">
    <property type="match status" value="1"/>
</dbReference>
<evidence type="ECO:0000259" key="15">
    <source>
        <dbReference type="PROSITE" id="PS50110"/>
    </source>
</evidence>
<dbReference type="PANTHER" id="PTHR43547:SF2">
    <property type="entry name" value="HYBRID SIGNAL TRANSDUCTION HISTIDINE KINASE C"/>
    <property type="match status" value="1"/>
</dbReference>
<evidence type="ECO:0000256" key="1">
    <source>
        <dbReference type="ARBA" id="ARBA00000085"/>
    </source>
</evidence>
<dbReference type="EC" id="2.7.13.3" evidence="3"/>
<protein>
    <recommendedName>
        <fullName evidence="3">histidine kinase</fullName>
        <ecNumber evidence="3">2.7.13.3</ecNumber>
    </recommendedName>
</protein>
<keyword evidence="13" id="KW-0732">Signal</keyword>
<dbReference type="SMART" id="SM00448">
    <property type="entry name" value="REC"/>
    <property type="match status" value="1"/>
</dbReference>
<dbReference type="Pfam" id="PF02518">
    <property type="entry name" value="HATPase_c"/>
    <property type="match status" value="1"/>
</dbReference>
<organism evidence="16 17">
    <name type="scientific">Candidatus Moduliflexus flocculans</name>
    <dbReference type="NCBI Taxonomy" id="1499966"/>
    <lineage>
        <taxon>Bacteria</taxon>
        <taxon>Candidatus Moduliflexota</taxon>
        <taxon>Candidatus Moduliflexia</taxon>
        <taxon>Candidatus Moduliflexales</taxon>
        <taxon>Candidatus Moduliflexaceae</taxon>
    </lineage>
</organism>
<dbReference type="EMBL" id="DF820460">
    <property type="protein sequence ID" value="GAK53744.1"/>
    <property type="molecule type" value="Genomic_DNA"/>
</dbReference>
<evidence type="ECO:0000256" key="4">
    <source>
        <dbReference type="ARBA" id="ARBA00022553"/>
    </source>
</evidence>
<evidence type="ECO:0000256" key="12">
    <source>
        <dbReference type="PROSITE-ProRule" id="PRU00169"/>
    </source>
</evidence>
<evidence type="ECO:0000256" key="5">
    <source>
        <dbReference type="ARBA" id="ARBA00022679"/>
    </source>
</evidence>
<reference evidence="16 17" key="1">
    <citation type="journal article" date="2015" name="PeerJ">
        <title>First genomic representation of candidate bacterial phylum KSB3 points to enhanced environmental sensing as a trigger of wastewater bulking.</title>
        <authorList>
            <person name="Sekiguchi Y."/>
            <person name="Ohashi A."/>
            <person name="Parks D.H."/>
            <person name="Yamauchi T."/>
            <person name="Tyson G.W."/>
            <person name="Hugenholtz P."/>
        </authorList>
    </citation>
    <scope>NUCLEOTIDE SEQUENCE [LARGE SCALE GENOMIC DNA]</scope>
</reference>
<evidence type="ECO:0000256" key="2">
    <source>
        <dbReference type="ARBA" id="ARBA00004370"/>
    </source>
</evidence>
<keyword evidence="17" id="KW-1185">Reference proteome</keyword>
<gene>
    <name evidence="16" type="ORF">U14_05018</name>
</gene>
<dbReference type="Pfam" id="PF07495">
    <property type="entry name" value="Y_Y_Y"/>
    <property type="match status" value="1"/>
</dbReference>
<evidence type="ECO:0000256" key="9">
    <source>
        <dbReference type="ARBA" id="ARBA00022840"/>
    </source>
</evidence>
<dbReference type="SMART" id="SM00387">
    <property type="entry name" value="HATPase_c"/>
    <property type="match status" value="1"/>
</dbReference>
<dbReference type="FunFam" id="1.10.287.130:FF:000004">
    <property type="entry name" value="Ethylene receptor 1"/>
    <property type="match status" value="1"/>
</dbReference>
<dbReference type="Gene3D" id="2.130.10.10">
    <property type="entry name" value="YVTN repeat-like/Quinoprotein amine dehydrogenase"/>
    <property type="match status" value="4"/>
</dbReference>
<keyword evidence="9" id="KW-0067">ATP-binding</keyword>
<evidence type="ECO:0000256" key="8">
    <source>
        <dbReference type="ARBA" id="ARBA00022777"/>
    </source>
</evidence>
<dbReference type="InterPro" id="IPR015943">
    <property type="entry name" value="WD40/YVTN_repeat-like_dom_sf"/>
</dbReference>
<dbReference type="GO" id="GO:0016020">
    <property type="term" value="C:membrane"/>
    <property type="evidence" value="ECO:0007669"/>
    <property type="project" value="UniProtKB-SubCell"/>
</dbReference>
<dbReference type="SUPFAM" id="SSF55874">
    <property type="entry name" value="ATPase domain of HSP90 chaperone/DNA topoisomerase II/histidine kinase"/>
    <property type="match status" value="1"/>
</dbReference>
<feature type="domain" description="Histidine kinase" evidence="14">
    <location>
        <begin position="867"/>
        <end position="1090"/>
    </location>
</feature>
<keyword evidence="8 16" id="KW-0418">Kinase</keyword>
<dbReference type="InterPro" id="IPR003661">
    <property type="entry name" value="HisK_dim/P_dom"/>
</dbReference>
<dbReference type="CDD" id="cd17546">
    <property type="entry name" value="REC_hyHK_CKI1_RcsC-like"/>
    <property type="match status" value="1"/>
</dbReference>
<dbReference type="PROSITE" id="PS50110">
    <property type="entry name" value="RESPONSE_REGULATORY"/>
    <property type="match status" value="1"/>
</dbReference>
<keyword evidence="6" id="KW-0812">Transmembrane</keyword>
<dbReference type="SUPFAM" id="SSF63829">
    <property type="entry name" value="Calcium-dependent phosphotriesterase"/>
    <property type="match status" value="3"/>
</dbReference>
<dbReference type="PANTHER" id="PTHR43547">
    <property type="entry name" value="TWO-COMPONENT HISTIDINE KINASE"/>
    <property type="match status" value="1"/>
</dbReference>
<keyword evidence="5" id="KW-0808">Transferase</keyword>
<dbReference type="InterPro" id="IPR004358">
    <property type="entry name" value="Sig_transdc_His_kin-like_C"/>
</dbReference>
<dbReference type="Proteomes" id="UP000030700">
    <property type="component" value="Unassembled WGS sequence"/>
</dbReference>
<feature type="domain" description="Response regulatory" evidence="15">
    <location>
        <begin position="1116"/>
        <end position="1232"/>
    </location>
</feature>
<evidence type="ECO:0000313" key="17">
    <source>
        <dbReference type="Proteomes" id="UP000030700"/>
    </source>
</evidence>
<dbReference type="SMART" id="SM00388">
    <property type="entry name" value="HisKA"/>
    <property type="match status" value="1"/>
</dbReference>
<feature type="chain" id="PRO_5001755234" description="histidine kinase" evidence="13">
    <location>
        <begin position="23"/>
        <end position="1322"/>
    </location>
</feature>
<sequence>MKKHLAQFFIVWFMLTPFFCNAEPIERPAAWKIRFDRLNTEDGLSQNGVRAILQDRRGFLWFGTYDGLNRYDGYTFKIYRSKPGEPNSLSQKTIFCLLEDKDGMIWIGTAGGLDRFDPMTETFTHYRHDPANPNSLSENLALSLHQDRDGMIWIGTVGEGVNRLDPNTGIFTHYIHDENEPTSISAGVVWRVGEDRKGTLWFGTSGGLNRFDPHTGEATRYLNNPEKPDVRVFHEDAAGNFWVGGQDGLQIFDRQTGQFRREYRVANDLEALQDSYVSNLYEDANGGLWITSHSSNMHRLDLPSGVIAAYQHDPLDPYSLSITNLWTVAGDREGNIWFGGEINGVNRCNSRPPHFRAYPIVMPNNESAQAGVIFESPQGELLVGAYRLLRLDEETGEYAPVSSLPEEAFSQGAMQTDGTLWWTGAGTGNTGLFRYDPATQAITTYKHDPANPNSLSHDGIFSIFKDRADHIWIGTDRGLDRYNPATDGFDHFTPLPDEPESSNNNVGAIYEDRDGRLWLGSWYSGLFRFDPKTAQFVHYAPDAETRGKLAGNAALTIHQDQQGTIWVGTSSALERYDAATDTFTQYTEYDGLPSSAIRCITEDDQQRLWISTLNGLARFNPEDNTFNAYNLSNGLLANQFVHHACYRGQQGDLYFGVVNGVVAFDPKKITDNPYRPPVMLTEMRLFNQPVLPGKDSKLMSAIETTSTLTLAPADDVISFDFAALSYVSPKHNRYRYMLQGFDKDWNNVSSDRRSATYTNLPAGRYQFRVNGTNNDGLWSDQDVNLALTVLPQFWETIWFQAGAIVAMIATLALGYSYRMQSLHLRQQELEALVETRTRDLAASNAQLQEATRQANAANHAKSAFLANMSHELRTPLNAVLGFAELLTHTPNMPPQTQEPLATIRRSGEHLLTLINQVLDLSKIEAGRITLDETDVDLHGLLDELQSLFNMRAKQKGLRLIFERAADVPQFIITDEVKLRQILINLLNNALKFTKTGSVTARVQKTSQVLETCEVWLRVEIEDTGSGVAPEEMDKLFEPFAQTESGRRAQEGTGLGLPISRRFAQLMGGEITVQSEPGRGSVFQFEIHAKPSEFTAPGEPEIIKRAVALEPGQPVYRMVIADDNPENRLLLSNVLAPFGFDVREAANGEDAIELWRAWQPHLIWMDLRMPIVDGYQAAQTIKSAPNGRETIVIVLSASILDEDRIKVIAAGCDAFLRKPFREHHIIEMLATHLGVQFVYAEDAPTVSASSEQAAEEVAHISADIVEQLCAAAEINDFSVITSLIQHIRKTLPLAADALNAYAENFDYAELVAYIQQIRAKRLF</sequence>
<dbReference type="PROSITE" id="PS50109">
    <property type="entry name" value="HIS_KIN"/>
    <property type="match status" value="1"/>
</dbReference>